<dbReference type="Gene3D" id="1.25.40.10">
    <property type="entry name" value="Tetratricopeptide repeat domain"/>
    <property type="match status" value="4"/>
</dbReference>
<feature type="region of interest" description="Disordered" evidence="3">
    <location>
        <begin position="892"/>
        <end position="913"/>
    </location>
</feature>
<gene>
    <name evidence="5" type="ORF">RDB_LOCUS180394</name>
</gene>
<feature type="compositionally biased region" description="Basic and acidic residues" evidence="3">
    <location>
        <begin position="892"/>
        <end position="902"/>
    </location>
</feature>
<sequence length="1322" mass="147241">MIEESPQFEVHTDLLVRRTMRGNQSRHRGLPPRFKTQGTSHGDRFHRRNAPTDGENIIDGGLSLNQVSNGHMTQPTMGGLENEIERMFHALALVSHDHPDLSAQPGSLEVSHTPRDLFGPLVRQGDLENLTKTISRALAFAPETHPNQPKWLSDLGVFYGDRFKRLNELDDLEKAIEHMSRALKLTLDDDPDQPTRVSDLGEFHGYRFRRLGELGDLEKAMDHTRRALTLTPDGHPDQSKRLSNLGMLHNDRFQRLGELEDNGQAIECGSLAVALTPDGHPDLPKWLSSLAVSHGNRFKRLNELEDLEKAIELMSCAHTLVPEDDPDEPTRFNSLGELHGYRFRRLGDLADLEKAMGHMCHALALTPDGHPELPRRLSDLGTVYGDRFRRLGEIYDNDRAIEYSSRAITLTPSGHPDLPKWLSTLGISYGDRFKRLNELGDLENAIDCMSRAHARAPNDDPDQPKRLGDLGEFHGYRFRRLGDLADLNKAMDYTRRAVGLTPGDHPELPCRLNNLGALHGDRFRRVGELTDSEEAIEHSSGALALAPNGHPDLPKYHSSLGISYSDRFKRLNELGDLENAIKSMSLALDLTPDNHPDMPHRFSNLAATYRDRFQHLGELYDNERAIEFASRALALTPDDHPDLPNRFHDLGELYGDLSRQLDELENLEKAIEYMSRAVESTPNDHPDLPKWLNSLGESHGDRFQHSNELTDLERAISYARRALVLTPEGHPSLPTKHALLARLRFFQHGVTGSDLYLQDTLNSFRMASKSSAGAPGTKFRIALDWVSLASDSDSLECIEAYQTAMDLLPQYIWLGATTNQRYQDLSTAANFAVDAASVATLSLNYALALEWLEHARCVVWNQILRLRSPLDELGSAHPDLATRLRDIAKRLNDASSESRESRASSSGLMTPEEIGREHRRLAMEYDRLLSQARALPGFENFLRPIKAGSLVQAAQHGPIVVINCHAGGCDAFIILPGQNNINHIFLPNFTEENARHARNEIEVSLRSKGIRGIRAQRPMDEDKFEGVLKTLWYEIVKPVLELLGYMSASKVEPPDNPGDGGTREHSSLPHIIWCLTGAATFLPIHAAGDYTQPGPRVFDYVVSSYTPTLTALFASSPSSLNCDTKVLAIGQPNTPGHSPLPGVIKELGYVKAHIQDKAQYSQLIDDQATTAVVLDAMEQHDWVHLACHAHQNVSEPSRSGFFLHDDTLGLASINRQAFNKKGLAYLAACQTAAGDEKLPDEVIHLASGMLMAGYTSVIATMWSIVDQDVPFVTDKVYAQLMEDGKLGNGEAGRALHYAVAELRSKVGEMEFGRWAPYIHLGS</sequence>
<dbReference type="PROSITE" id="PS50005">
    <property type="entry name" value="TPR"/>
    <property type="match status" value="1"/>
</dbReference>
<evidence type="ECO:0000259" key="4">
    <source>
        <dbReference type="Pfam" id="PF12770"/>
    </source>
</evidence>
<proteinExistence type="predicted"/>
<comment type="caution">
    <text evidence="5">The sequence shown here is derived from an EMBL/GenBank/DDBJ whole genome shotgun (WGS) entry which is preliminary data.</text>
</comment>
<dbReference type="Pfam" id="PF12770">
    <property type="entry name" value="CHAT"/>
    <property type="match status" value="1"/>
</dbReference>
<organism evidence="5 6">
    <name type="scientific">Rhizoctonia solani</name>
    <dbReference type="NCBI Taxonomy" id="456999"/>
    <lineage>
        <taxon>Eukaryota</taxon>
        <taxon>Fungi</taxon>
        <taxon>Dikarya</taxon>
        <taxon>Basidiomycota</taxon>
        <taxon>Agaricomycotina</taxon>
        <taxon>Agaricomycetes</taxon>
        <taxon>Cantharellales</taxon>
        <taxon>Ceratobasidiaceae</taxon>
        <taxon>Rhizoctonia</taxon>
    </lineage>
</organism>
<dbReference type="InterPro" id="IPR019734">
    <property type="entry name" value="TPR_rpt"/>
</dbReference>
<dbReference type="EMBL" id="CAJMXA010004168">
    <property type="protein sequence ID" value="CAE6536381.1"/>
    <property type="molecule type" value="Genomic_DNA"/>
</dbReference>
<protein>
    <recommendedName>
        <fullName evidence="4">CHAT domain-containing protein</fullName>
    </recommendedName>
</protein>
<dbReference type="Proteomes" id="UP000663853">
    <property type="component" value="Unassembled WGS sequence"/>
</dbReference>
<dbReference type="PANTHER" id="PTHR19959:SF119">
    <property type="entry name" value="FUNGAL LIPASE-LIKE DOMAIN-CONTAINING PROTEIN"/>
    <property type="match status" value="1"/>
</dbReference>
<name>A0A8H3DQN5_9AGAM</name>
<feature type="repeat" description="TPR" evidence="1">
    <location>
        <begin position="651"/>
        <end position="684"/>
    </location>
</feature>
<evidence type="ECO:0000313" key="6">
    <source>
        <dbReference type="Proteomes" id="UP000663853"/>
    </source>
</evidence>
<evidence type="ECO:0000256" key="1">
    <source>
        <dbReference type="PROSITE-ProRule" id="PRU00339"/>
    </source>
</evidence>
<evidence type="ECO:0000256" key="2">
    <source>
        <dbReference type="SAM" id="Coils"/>
    </source>
</evidence>
<dbReference type="PANTHER" id="PTHR19959">
    <property type="entry name" value="KINESIN LIGHT CHAIN"/>
    <property type="match status" value="1"/>
</dbReference>
<feature type="coiled-coil region" evidence="2">
    <location>
        <begin position="650"/>
        <end position="677"/>
    </location>
</feature>
<evidence type="ECO:0000313" key="5">
    <source>
        <dbReference type="EMBL" id="CAE6536381.1"/>
    </source>
</evidence>
<keyword evidence="2" id="KW-0175">Coiled coil</keyword>
<keyword evidence="1" id="KW-0802">TPR repeat</keyword>
<feature type="domain" description="CHAT" evidence="4">
    <location>
        <begin position="1027"/>
        <end position="1322"/>
    </location>
</feature>
<dbReference type="InterPro" id="IPR024983">
    <property type="entry name" value="CHAT_dom"/>
</dbReference>
<dbReference type="Pfam" id="PF13181">
    <property type="entry name" value="TPR_8"/>
    <property type="match status" value="1"/>
</dbReference>
<feature type="region of interest" description="Disordered" evidence="3">
    <location>
        <begin position="16"/>
        <end position="55"/>
    </location>
</feature>
<dbReference type="InterPro" id="IPR011990">
    <property type="entry name" value="TPR-like_helical_dom_sf"/>
</dbReference>
<evidence type="ECO:0000256" key="3">
    <source>
        <dbReference type="SAM" id="MobiDB-lite"/>
    </source>
</evidence>
<feature type="compositionally biased region" description="Basic residues" evidence="3">
    <location>
        <begin position="18"/>
        <end position="30"/>
    </location>
</feature>
<accession>A0A8H3DQN5</accession>
<reference evidence="5" key="1">
    <citation type="submission" date="2021-01" db="EMBL/GenBank/DDBJ databases">
        <authorList>
            <person name="Kaushik A."/>
        </authorList>
    </citation>
    <scope>NUCLEOTIDE SEQUENCE</scope>
    <source>
        <strain evidence="5">AG6-10EEA</strain>
    </source>
</reference>
<dbReference type="SUPFAM" id="SSF48452">
    <property type="entry name" value="TPR-like"/>
    <property type="match status" value="2"/>
</dbReference>